<proteinExistence type="predicted"/>
<comment type="caution">
    <text evidence="2">The sequence shown here is derived from an EMBL/GenBank/DDBJ whole genome shotgun (WGS) entry which is preliminary data.</text>
</comment>
<feature type="region of interest" description="Disordered" evidence="1">
    <location>
        <begin position="55"/>
        <end position="74"/>
    </location>
</feature>
<gene>
    <name evidence="2" type="ORF">QTJ16_004514</name>
</gene>
<reference evidence="2" key="1">
    <citation type="submission" date="2023-06" db="EMBL/GenBank/DDBJ databases">
        <title>Draft genome of Marssonina rosae.</title>
        <authorList>
            <person name="Cheng Q."/>
        </authorList>
    </citation>
    <scope>NUCLEOTIDE SEQUENCE</scope>
    <source>
        <strain evidence="2">R4</strain>
    </source>
</reference>
<feature type="compositionally biased region" description="Basic and acidic residues" evidence="1">
    <location>
        <begin position="55"/>
        <end position="65"/>
    </location>
</feature>
<organism evidence="2 3">
    <name type="scientific">Diplocarpon rosae</name>
    <dbReference type="NCBI Taxonomy" id="946125"/>
    <lineage>
        <taxon>Eukaryota</taxon>
        <taxon>Fungi</taxon>
        <taxon>Dikarya</taxon>
        <taxon>Ascomycota</taxon>
        <taxon>Pezizomycotina</taxon>
        <taxon>Leotiomycetes</taxon>
        <taxon>Helotiales</taxon>
        <taxon>Drepanopezizaceae</taxon>
        <taxon>Diplocarpon</taxon>
    </lineage>
</organism>
<feature type="compositionally biased region" description="Low complexity" evidence="1">
    <location>
        <begin position="346"/>
        <end position="357"/>
    </location>
</feature>
<protein>
    <submittedName>
        <fullName evidence="2">Uncharacterized protein</fullName>
    </submittedName>
</protein>
<sequence length="654" mass="73989">MFSTQTEGLLCHSHPSLRESYDYWYNNHQGRLIAGFLFAQRCITPSITDMRAADIRKPGDAREDPNFDENNNPNDRFMDHGNQILLNIAIPQVLSHEDSQRRIKVVHILDQDQSVRIGLPLPMIRRYCLDQVFAEHLDDVRFDNALVALDYLRDLESTRRNWLGQAARNLTITKGNWESVLQEYPSGLRWVEATQAFDYRTMGAYSNLFVELRKWTMMFVLADEDFDKAHALAVLNTLFPPSVQEIPNEKFDPKIVQYHRAKFYRLLLEVDRNGPLVILDLVESARAKHGSSSWPYVRQTLANYLHWAETMVKEAQKVYGIGFFPRVEGYTLGPRSMSTGIGPPFKTSISKDSSTKSLNRSKTQESGGADKIPKAKPSLGNLRAVFRRKESNPSIVAGASLERFRTRKLYSKSMVDVGLSPEPEFSDSTVDVGNKRWGSTPSRTQPTFQSLNPSQERSRESEQESVQGLCQVQIDWPTRERAISKPYSFKPPPLEVLDLAPPVHAPSISSLRGARSMGQVRSFFDTEFSLQRESRTTVSHQYPRQRTESPVHAERSQQAAHDSKSVPVARSRSEKHLVSLLKEPEPRKSPVGSSPLGGEMSMRERTRTSPLVNSAGPPPNQSLPPQPNNKGKYAGLKHGERSPPELLLTAQPLF</sequence>
<dbReference type="Proteomes" id="UP001285354">
    <property type="component" value="Unassembled WGS sequence"/>
</dbReference>
<evidence type="ECO:0000313" key="3">
    <source>
        <dbReference type="Proteomes" id="UP001285354"/>
    </source>
</evidence>
<feature type="region of interest" description="Disordered" evidence="1">
    <location>
        <begin position="339"/>
        <end position="376"/>
    </location>
</feature>
<evidence type="ECO:0000256" key="1">
    <source>
        <dbReference type="SAM" id="MobiDB-lite"/>
    </source>
</evidence>
<keyword evidence="3" id="KW-1185">Reference proteome</keyword>
<accession>A0AAD9WCA8</accession>
<feature type="compositionally biased region" description="Basic and acidic residues" evidence="1">
    <location>
        <begin position="571"/>
        <end position="588"/>
    </location>
</feature>
<feature type="compositionally biased region" description="Pro residues" evidence="1">
    <location>
        <begin position="616"/>
        <end position="627"/>
    </location>
</feature>
<feature type="compositionally biased region" description="Basic and acidic residues" evidence="1">
    <location>
        <begin position="545"/>
        <end position="555"/>
    </location>
</feature>
<dbReference type="AlphaFoldDB" id="A0AAD9WCA8"/>
<evidence type="ECO:0000313" key="2">
    <source>
        <dbReference type="EMBL" id="KAK2626252.1"/>
    </source>
</evidence>
<feature type="compositionally biased region" description="Polar residues" evidence="1">
    <location>
        <begin position="426"/>
        <end position="453"/>
    </location>
</feature>
<feature type="region of interest" description="Disordered" evidence="1">
    <location>
        <begin position="421"/>
        <end position="466"/>
    </location>
</feature>
<dbReference type="EMBL" id="JAUBYV010000006">
    <property type="protein sequence ID" value="KAK2626252.1"/>
    <property type="molecule type" value="Genomic_DNA"/>
</dbReference>
<feature type="region of interest" description="Disordered" evidence="1">
    <location>
        <begin position="531"/>
        <end position="654"/>
    </location>
</feature>
<name>A0AAD9WCA8_9HELO</name>